<protein>
    <submittedName>
        <fullName evidence="1">Uncharacterized protein</fullName>
    </submittedName>
</protein>
<accession>A0A096APP6</accession>
<organism evidence="1 2">
    <name type="scientific">Prevotella melaninogenica DNF00666</name>
    <dbReference type="NCBI Taxonomy" id="1401073"/>
    <lineage>
        <taxon>Bacteria</taxon>
        <taxon>Pseudomonadati</taxon>
        <taxon>Bacteroidota</taxon>
        <taxon>Bacteroidia</taxon>
        <taxon>Bacteroidales</taxon>
        <taxon>Prevotellaceae</taxon>
        <taxon>Prevotella</taxon>
    </lineage>
</organism>
<dbReference type="AlphaFoldDB" id="A0A096APP6"/>
<reference evidence="1 2" key="1">
    <citation type="submission" date="2014-07" db="EMBL/GenBank/DDBJ databases">
        <authorList>
            <person name="McCorrison J."/>
            <person name="Sanka R."/>
            <person name="Torralba M."/>
            <person name="Gillis M."/>
            <person name="Haft D.H."/>
            <person name="Methe B."/>
            <person name="Sutton G."/>
            <person name="Nelson K.E."/>
        </authorList>
    </citation>
    <scope>NUCLEOTIDE SEQUENCE [LARGE SCALE GENOMIC DNA]</scope>
    <source>
        <strain evidence="1 2">DNF00666</strain>
    </source>
</reference>
<dbReference type="RefSeq" id="WP_036864791.1">
    <property type="nucleotide sequence ID" value="NZ_JRNS01000341.1"/>
</dbReference>
<sequence>MGKYVSANTRQGVWGTGALEAISTRLRQLLPGLRGYSADSLKLMRIFYEEWKELDATSVEAEEEKDKSLIAIHDLDNTEDFQLPIREFVNSTSKCKFT</sequence>
<dbReference type="Proteomes" id="UP000029578">
    <property type="component" value="Unassembled WGS sequence"/>
</dbReference>
<name>A0A096APP6_9BACT</name>
<dbReference type="EMBL" id="JRNS01000341">
    <property type="protein sequence ID" value="KGF48715.1"/>
    <property type="molecule type" value="Genomic_DNA"/>
</dbReference>
<gene>
    <name evidence="1" type="ORF">HMPREF0661_06585</name>
</gene>
<comment type="caution">
    <text evidence="1">The sequence shown here is derived from an EMBL/GenBank/DDBJ whole genome shotgun (WGS) entry which is preliminary data.</text>
</comment>
<evidence type="ECO:0000313" key="2">
    <source>
        <dbReference type="Proteomes" id="UP000029578"/>
    </source>
</evidence>
<proteinExistence type="predicted"/>
<evidence type="ECO:0000313" key="1">
    <source>
        <dbReference type="EMBL" id="KGF48715.1"/>
    </source>
</evidence>